<organism evidence="1 2">
    <name type="scientific">Culex pipiens pipiens</name>
    <name type="common">Northern house mosquito</name>
    <dbReference type="NCBI Taxonomy" id="38569"/>
    <lineage>
        <taxon>Eukaryota</taxon>
        <taxon>Metazoa</taxon>
        <taxon>Ecdysozoa</taxon>
        <taxon>Arthropoda</taxon>
        <taxon>Hexapoda</taxon>
        <taxon>Insecta</taxon>
        <taxon>Pterygota</taxon>
        <taxon>Neoptera</taxon>
        <taxon>Endopterygota</taxon>
        <taxon>Diptera</taxon>
        <taxon>Nematocera</taxon>
        <taxon>Culicoidea</taxon>
        <taxon>Culicidae</taxon>
        <taxon>Culicinae</taxon>
        <taxon>Culicini</taxon>
        <taxon>Culex</taxon>
        <taxon>Culex</taxon>
    </lineage>
</organism>
<reference evidence="1 2" key="1">
    <citation type="submission" date="2024-05" db="EMBL/GenBank/DDBJ databases">
        <title>Culex pipiens pipiens assembly and annotation.</title>
        <authorList>
            <person name="Alout H."/>
            <person name="Durand T."/>
        </authorList>
    </citation>
    <scope>NUCLEOTIDE SEQUENCE [LARGE SCALE GENOMIC DNA]</scope>
    <source>
        <strain evidence="1">HA-2024</strain>
        <tissue evidence="1">Whole body</tissue>
    </source>
</reference>
<dbReference type="EMBL" id="JBEHCU010009363">
    <property type="protein sequence ID" value="KAL1380025.1"/>
    <property type="molecule type" value="Genomic_DNA"/>
</dbReference>
<gene>
    <name evidence="1" type="ORF">pipiens_014503</name>
</gene>
<comment type="caution">
    <text evidence="1">The sequence shown here is derived from an EMBL/GenBank/DDBJ whole genome shotgun (WGS) entry which is preliminary data.</text>
</comment>
<dbReference type="Proteomes" id="UP001562425">
    <property type="component" value="Unassembled WGS sequence"/>
</dbReference>
<keyword evidence="2" id="KW-1185">Reference proteome</keyword>
<evidence type="ECO:0000313" key="1">
    <source>
        <dbReference type="EMBL" id="KAL1380025.1"/>
    </source>
</evidence>
<sequence>MRKKANDQHLCIEYRAALLSLCLLINTVNAVLLDVLIKLNLLTTGLLLSVKLGSETLATMGLKGANIFIEVMLLLSGDDVIEENLIIIIQLLAGLGGCLLPCKYD</sequence>
<protein>
    <submittedName>
        <fullName evidence="1">Uncharacterized protein</fullName>
    </submittedName>
</protein>
<proteinExistence type="predicted"/>
<accession>A0ABD1CUW3</accession>
<evidence type="ECO:0000313" key="2">
    <source>
        <dbReference type="Proteomes" id="UP001562425"/>
    </source>
</evidence>
<name>A0ABD1CUW3_CULPP</name>
<dbReference type="AlphaFoldDB" id="A0ABD1CUW3"/>